<organism evidence="3">
    <name type="scientific">Iconisemion striatum</name>
    <dbReference type="NCBI Taxonomy" id="60296"/>
    <lineage>
        <taxon>Eukaryota</taxon>
        <taxon>Metazoa</taxon>
        <taxon>Chordata</taxon>
        <taxon>Craniata</taxon>
        <taxon>Vertebrata</taxon>
        <taxon>Euteleostomi</taxon>
        <taxon>Actinopterygii</taxon>
        <taxon>Neopterygii</taxon>
        <taxon>Teleostei</taxon>
        <taxon>Neoteleostei</taxon>
        <taxon>Acanthomorphata</taxon>
        <taxon>Ovalentaria</taxon>
        <taxon>Atherinomorphae</taxon>
        <taxon>Cyprinodontiformes</taxon>
        <taxon>Nothobranchiidae</taxon>
        <taxon>Iconisemion</taxon>
    </lineage>
</organism>
<feature type="domain" description="CARD" evidence="2">
    <location>
        <begin position="10"/>
        <end position="82"/>
    </location>
</feature>
<dbReference type="Pfam" id="PF00619">
    <property type="entry name" value="CARD"/>
    <property type="match status" value="1"/>
</dbReference>
<dbReference type="PROSITE" id="PS50017">
    <property type="entry name" value="DEATH_DOMAIN"/>
    <property type="match status" value="1"/>
</dbReference>
<dbReference type="Pfam" id="PF00531">
    <property type="entry name" value="Death"/>
    <property type="match status" value="1"/>
</dbReference>
<dbReference type="InterPro" id="IPR011029">
    <property type="entry name" value="DEATH-like_dom_sf"/>
</dbReference>
<dbReference type="SUPFAM" id="SSF47986">
    <property type="entry name" value="DEATH domain"/>
    <property type="match status" value="2"/>
</dbReference>
<dbReference type="InterPro" id="IPR000488">
    <property type="entry name" value="Death_dom"/>
</dbReference>
<protein>
    <recommendedName>
        <fullName evidence="4">Death domain-containing protein</fullName>
    </recommendedName>
</protein>
<dbReference type="CDD" id="cd01671">
    <property type="entry name" value="CARD"/>
    <property type="match status" value="1"/>
</dbReference>
<dbReference type="PROSITE" id="PS50209">
    <property type="entry name" value="CARD"/>
    <property type="match status" value="1"/>
</dbReference>
<dbReference type="GO" id="GO:0007165">
    <property type="term" value="P:signal transduction"/>
    <property type="evidence" value="ECO:0007669"/>
    <property type="project" value="InterPro"/>
</dbReference>
<gene>
    <name evidence="3" type="primary">Nfu_g_1_010271</name>
</gene>
<reference evidence="3" key="1">
    <citation type="submission" date="2016-05" db="EMBL/GenBank/DDBJ databases">
        <authorList>
            <person name="Lavstsen T."/>
            <person name="Jespersen J.S."/>
        </authorList>
    </citation>
    <scope>NUCLEOTIDE SEQUENCE</scope>
    <source>
        <tissue evidence="3">Brain</tissue>
    </source>
</reference>
<dbReference type="InterPro" id="IPR001315">
    <property type="entry name" value="CARD"/>
</dbReference>
<accession>A0A1A7X1S2</accession>
<evidence type="ECO:0000259" key="2">
    <source>
        <dbReference type="PROSITE" id="PS50209"/>
    </source>
</evidence>
<dbReference type="AlphaFoldDB" id="A0A1A7X1S2"/>
<name>A0A1A7X1S2_9TELE</name>
<evidence type="ECO:0000259" key="1">
    <source>
        <dbReference type="PROSITE" id="PS50017"/>
    </source>
</evidence>
<proteinExistence type="predicted"/>
<evidence type="ECO:0000313" key="3">
    <source>
        <dbReference type="EMBL" id="SBP11966.1"/>
    </source>
</evidence>
<reference evidence="3" key="2">
    <citation type="submission" date="2016-06" db="EMBL/GenBank/DDBJ databases">
        <title>The genome of a short-lived fish provides insights into sex chromosome evolution and the genetic control of aging.</title>
        <authorList>
            <person name="Reichwald K."/>
            <person name="Felder M."/>
            <person name="Petzold A."/>
            <person name="Koch P."/>
            <person name="Groth M."/>
            <person name="Platzer M."/>
        </authorList>
    </citation>
    <scope>NUCLEOTIDE SEQUENCE</scope>
    <source>
        <tissue evidence="3">Brain</tissue>
    </source>
</reference>
<sequence length="225" mass="25675">MSEDPAAVIRLLRRQKPKLIEILSADADFVLQHADARDLLSPHSYQQVKHCRTPSEKVTDLLDHILQRSPESAQGLLDLLKEPDLQNTFPMLDFVKDLDAHTHSSEKHITSTKRKEVAKELDVIPAKKTCSNGSRLVTEKQLMSVARAIGRSWREIGRRVLTISSVKLEQIEEDHSLHVERVFAMLRYWRKLQRDKATAAHLHALLSQGDEALLPEDIDFLINTD</sequence>
<feature type="domain" description="Death" evidence="1">
    <location>
        <begin position="138"/>
        <end position="222"/>
    </location>
</feature>
<dbReference type="CDD" id="cd01670">
    <property type="entry name" value="Death"/>
    <property type="match status" value="1"/>
</dbReference>
<evidence type="ECO:0008006" key="4">
    <source>
        <dbReference type="Google" id="ProtNLM"/>
    </source>
</evidence>
<dbReference type="EMBL" id="HADW01010566">
    <property type="protein sequence ID" value="SBP11966.1"/>
    <property type="molecule type" value="Transcribed_RNA"/>
</dbReference>
<dbReference type="Gene3D" id="1.10.533.10">
    <property type="entry name" value="Death Domain, Fas"/>
    <property type="match status" value="2"/>
</dbReference>
<dbReference type="GO" id="GO:0042981">
    <property type="term" value="P:regulation of apoptotic process"/>
    <property type="evidence" value="ECO:0007669"/>
    <property type="project" value="InterPro"/>
</dbReference>